<comment type="caution">
    <text evidence="1">The sequence shown here is derived from an EMBL/GenBank/DDBJ whole genome shotgun (WGS) entry which is preliminary data.</text>
</comment>
<dbReference type="EMBL" id="JAHWDF010000011">
    <property type="protein sequence ID" value="MBW2962325.1"/>
    <property type="molecule type" value="Genomic_DNA"/>
</dbReference>
<evidence type="ECO:0000313" key="1">
    <source>
        <dbReference type="EMBL" id="MBW2962325.1"/>
    </source>
</evidence>
<name>A0ABS6W3A1_9FLAO</name>
<dbReference type="RefSeq" id="WP_219040609.1">
    <property type="nucleotide sequence ID" value="NZ_JAHWDF010000011.1"/>
</dbReference>
<gene>
    <name evidence="1" type="ORF">KW502_10985</name>
</gene>
<evidence type="ECO:0000313" key="2">
    <source>
        <dbReference type="Proteomes" id="UP000719267"/>
    </source>
</evidence>
<accession>A0ABS6W3A1</accession>
<keyword evidence="2" id="KW-1185">Reference proteome</keyword>
<organism evidence="1 2">
    <name type="scientific">Mesonia aestuariivivens</name>
    <dbReference type="NCBI Taxonomy" id="2796128"/>
    <lineage>
        <taxon>Bacteria</taxon>
        <taxon>Pseudomonadati</taxon>
        <taxon>Bacteroidota</taxon>
        <taxon>Flavobacteriia</taxon>
        <taxon>Flavobacteriales</taxon>
        <taxon>Flavobacteriaceae</taxon>
        <taxon>Mesonia</taxon>
    </lineage>
</organism>
<reference evidence="1 2" key="1">
    <citation type="submission" date="2021-07" db="EMBL/GenBank/DDBJ databases">
        <title>Mesonia aestuariivivens sp. nov., isolated from a tidal flat.</title>
        <authorList>
            <person name="Kim Y.-O."/>
            <person name="Yoon J.-H."/>
        </authorList>
    </citation>
    <scope>NUCLEOTIDE SEQUENCE [LARGE SCALE GENOMIC DNA]</scope>
    <source>
        <strain evidence="1 2">JHPTF-M18</strain>
    </source>
</reference>
<dbReference type="Proteomes" id="UP000719267">
    <property type="component" value="Unassembled WGS sequence"/>
</dbReference>
<sequence>MKINIKLPQTWNELSEKQLQHIAEGLEHYRKLPEEKQAHPKFIQRLYLHLIKNLLRENSWFKVRIALRQIPPSTYLDHFQFLLSENKRHQFPKAFKLKGKTYFPPAVRLQNVKMKEFSFADTLFYHWRETVKIDYLNLLCATLYRKKGGESEIDKRKPFEKLLVQKEVSLFAKMPYRQKLAIAYAYEGSRNYIIGLYPHVFPKPVEAEQDPEQPKTKPVKATYTPFGKLIHHKVGFDTSKIKETEDLTINEFLSVYENELVEIEKQKH</sequence>
<protein>
    <submittedName>
        <fullName evidence="1">Uncharacterized protein</fullName>
    </submittedName>
</protein>
<proteinExistence type="predicted"/>